<dbReference type="GO" id="GO:0004589">
    <property type="term" value="F:dihydroorotate dehydrogenase (NAD+) activity"/>
    <property type="evidence" value="ECO:0007669"/>
    <property type="project" value="UniProtKB-EC"/>
</dbReference>
<evidence type="ECO:0000256" key="2">
    <source>
        <dbReference type="ARBA" id="ARBA00003616"/>
    </source>
</evidence>
<evidence type="ECO:0000256" key="1">
    <source>
        <dbReference type="ARBA" id="ARBA00001917"/>
    </source>
</evidence>
<comment type="similarity">
    <text evidence="4">Belongs to the dihydroorotate dehydrogenase family. Type 1 subfamily.</text>
</comment>
<evidence type="ECO:0000313" key="27">
    <source>
        <dbReference type="Proteomes" id="UP000665020"/>
    </source>
</evidence>
<comment type="function">
    <text evidence="22">Involved in pyrimidine base degradation. Catalyzes physiologically the reduction of uracil to 5,6-dihydrouracil (DHU) by using NADH as a specific cosubstrate. It also catalyzes the reverse reaction and the reduction of thymine to 5,6-dihydrothymine (DHT).</text>
</comment>
<gene>
    <name evidence="26" type="primary">preA</name>
    <name evidence="26" type="ORF">GM661_07040</name>
</gene>
<comment type="subunit">
    <text evidence="23">Heterotetramer of 2 PreA and 2 PreT subunits.</text>
</comment>
<comment type="pathway">
    <text evidence="3">Pyrimidine metabolism; UMP biosynthesis via de novo pathway; orotate from (S)-dihydroorotate (NAD(+) route): step 1/1.</text>
</comment>
<evidence type="ECO:0000256" key="17">
    <source>
        <dbReference type="ARBA" id="ARBA00032046"/>
    </source>
</evidence>
<dbReference type="EC" id="1.3.1.14" evidence="6"/>
<dbReference type="GO" id="GO:0051536">
    <property type="term" value="F:iron-sulfur cluster binding"/>
    <property type="evidence" value="ECO:0007669"/>
    <property type="project" value="UniProtKB-KW"/>
</dbReference>
<evidence type="ECO:0000256" key="20">
    <source>
        <dbReference type="ARBA" id="ARBA00048792"/>
    </source>
</evidence>
<protein>
    <recommendedName>
        <fullName evidence="7">Dihydroorotate dehydrogenase B (NAD(+)), catalytic subunit</fullName>
        <ecNumber evidence="24">1.3.1.1</ecNumber>
        <ecNumber evidence="6">1.3.1.14</ecNumber>
    </recommendedName>
    <alternativeName>
        <fullName evidence="15">Dihydroorotate oxidase B</fullName>
    </alternativeName>
    <alternativeName>
        <fullName evidence="18">Dihydrothymine dehydrogenase</fullName>
    </alternativeName>
    <alternativeName>
        <fullName evidence="16">Dihydrouracil dehydrogenase</fullName>
    </alternativeName>
    <alternativeName>
        <fullName evidence="17">Orotate reductase (NADH)</fullName>
    </alternativeName>
</protein>
<dbReference type="AlphaFoldDB" id="A0A8A7KJZ4"/>
<dbReference type="GO" id="GO:0046872">
    <property type="term" value="F:metal ion binding"/>
    <property type="evidence" value="ECO:0007669"/>
    <property type="project" value="UniProtKB-KW"/>
</dbReference>
<keyword evidence="11 26" id="KW-0560">Oxidoreductase</keyword>
<keyword evidence="12" id="KW-0408">Iron</keyword>
<dbReference type="PROSITE" id="PS51379">
    <property type="entry name" value="4FE4S_FER_2"/>
    <property type="match status" value="2"/>
</dbReference>
<comment type="similarity">
    <text evidence="5">Belongs to the dihydropyrimidine dehydrogenase family.</text>
</comment>
<comment type="catalytic activity">
    <reaction evidence="19">
        <text>5,6-dihydrothymine + NAD(+) = thymine + NADH + H(+)</text>
        <dbReference type="Rhea" id="RHEA:28791"/>
        <dbReference type="ChEBI" id="CHEBI:15378"/>
        <dbReference type="ChEBI" id="CHEBI:17821"/>
        <dbReference type="ChEBI" id="CHEBI:27468"/>
        <dbReference type="ChEBI" id="CHEBI:57540"/>
        <dbReference type="ChEBI" id="CHEBI:57945"/>
        <dbReference type="EC" id="1.3.1.1"/>
    </reaction>
</comment>
<evidence type="ECO:0000256" key="22">
    <source>
        <dbReference type="ARBA" id="ARBA00049578"/>
    </source>
</evidence>
<evidence type="ECO:0000256" key="13">
    <source>
        <dbReference type="ARBA" id="ARBA00023014"/>
    </source>
</evidence>
<dbReference type="FunFam" id="3.20.20.70:FF:000027">
    <property type="entry name" value="Dihydropyrimidine dehydrogenase [NADP(+)]"/>
    <property type="match status" value="1"/>
</dbReference>
<dbReference type="InterPro" id="IPR005720">
    <property type="entry name" value="Dihydroorotate_DH_cat"/>
</dbReference>
<dbReference type="EMBL" id="CP046640">
    <property type="protein sequence ID" value="QTL99939.1"/>
    <property type="molecule type" value="Genomic_DNA"/>
</dbReference>
<evidence type="ECO:0000256" key="8">
    <source>
        <dbReference type="ARBA" id="ARBA00022630"/>
    </source>
</evidence>
<feature type="domain" description="4Fe-4S ferredoxin-type" evidence="25">
    <location>
        <begin position="368"/>
        <end position="397"/>
    </location>
</feature>
<dbReference type="Gene3D" id="3.20.20.70">
    <property type="entry name" value="Aldolase class I"/>
    <property type="match status" value="1"/>
</dbReference>
<dbReference type="Gene3D" id="3.30.70.20">
    <property type="match status" value="1"/>
</dbReference>
<dbReference type="PROSITE" id="PS00198">
    <property type="entry name" value="4FE4S_FER_1"/>
    <property type="match status" value="1"/>
</dbReference>
<evidence type="ECO:0000256" key="5">
    <source>
        <dbReference type="ARBA" id="ARBA00010804"/>
    </source>
</evidence>
<evidence type="ECO:0000256" key="4">
    <source>
        <dbReference type="ARBA" id="ARBA00008008"/>
    </source>
</evidence>
<evidence type="ECO:0000256" key="18">
    <source>
        <dbReference type="ARBA" id="ARBA00032722"/>
    </source>
</evidence>
<comment type="catalytic activity">
    <reaction evidence="21">
        <text>(S)-dihydroorotate + NAD(+) = orotate + NADH + H(+)</text>
        <dbReference type="Rhea" id="RHEA:13513"/>
        <dbReference type="ChEBI" id="CHEBI:15378"/>
        <dbReference type="ChEBI" id="CHEBI:30839"/>
        <dbReference type="ChEBI" id="CHEBI:30864"/>
        <dbReference type="ChEBI" id="CHEBI:57540"/>
        <dbReference type="ChEBI" id="CHEBI:57945"/>
        <dbReference type="EC" id="1.3.1.14"/>
    </reaction>
</comment>
<evidence type="ECO:0000256" key="15">
    <source>
        <dbReference type="ARBA" id="ARBA00029718"/>
    </source>
</evidence>
<dbReference type="Pfam" id="PF01180">
    <property type="entry name" value="DHO_dh"/>
    <property type="match status" value="1"/>
</dbReference>
<accession>A0A8A7KJZ4</accession>
<evidence type="ECO:0000256" key="10">
    <source>
        <dbReference type="ARBA" id="ARBA00022723"/>
    </source>
</evidence>
<evidence type="ECO:0000256" key="19">
    <source>
        <dbReference type="ARBA" id="ARBA00047685"/>
    </source>
</evidence>
<evidence type="ECO:0000256" key="21">
    <source>
        <dbReference type="ARBA" id="ARBA00048996"/>
    </source>
</evidence>
<dbReference type="GO" id="GO:0005737">
    <property type="term" value="C:cytoplasm"/>
    <property type="evidence" value="ECO:0007669"/>
    <property type="project" value="InterPro"/>
</dbReference>
<dbReference type="EC" id="1.3.1.1" evidence="24"/>
<keyword evidence="27" id="KW-1185">Reference proteome</keyword>
<evidence type="ECO:0000256" key="9">
    <source>
        <dbReference type="ARBA" id="ARBA00022643"/>
    </source>
</evidence>
<evidence type="ECO:0000256" key="24">
    <source>
        <dbReference type="ARBA" id="ARBA00049728"/>
    </source>
</evidence>
<dbReference type="PANTHER" id="PTHR43073:SF2">
    <property type="entry name" value="DIHYDROPYRIMIDINE DEHYDROGENASE [NADP(+)]"/>
    <property type="match status" value="1"/>
</dbReference>
<keyword evidence="8" id="KW-0285">Flavoprotein</keyword>
<evidence type="ECO:0000256" key="7">
    <source>
        <dbReference type="ARBA" id="ARBA00018101"/>
    </source>
</evidence>
<evidence type="ECO:0000256" key="3">
    <source>
        <dbReference type="ARBA" id="ARBA00004715"/>
    </source>
</evidence>
<keyword evidence="13" id="KW-0411">Iron-sulfur</keyword>
<dbReference type="CDD" id="cd02940">
    <property type="entry name" value="DHPD_FMN"/>
    <property type="match status" value="1"/>
</dbReference>
<dbReference type="InterPro" id="IPR017900">
    <property type="entry name" value="4Fe4S_Fe_S_CS"/>
</dbReference>
<evidence type="ECO:0000313" key="26">
    <source>
        <dbReference type="EMBL" id="QTL99939.1"/>
    </source>
</evidence>
<evidence type="ECO:0000256" key="23">
    <source>
        <dbReference type="ARBA" id="ARBA00049714"/>
    </source>
</evidence>
<proteinExistence type="inferred from homology"/>
<dbReference type="SUPFAM" id="SSF51395">
    <property type="entry name" value="FMN-linked oxidoreductases"/>
    <property type="match status" value="1"/>
</dbReference>
<dbReference type="Proteomes" id="UP000665020">
    <property type="component" value="Chromosome"/>
</dbReference>
<reference evidence="26" key="1">
    <citation type="submission" date="2019-12" db="EMBL/GenBank/DDBJ databases">
        <authorList>
            <person name="zhang j."/>
            <person name="sun C.M."/>
        </authorList>
    </citation>
    <scope>NUCLEOTIDE SEQUENCE</scope>
    <source>
        <strain evidence="26">NS-1</strain>
    </source>
</reference>
<feature type="domain" description="4Fe-4S ferredoxin-type" evidence="25">
    <location>
        <begin position="335"/>
        <end position="367"/>
    </location>
</feature>
<name>A0A8A7KJZ4_9FIRM</name>
<dbReference type="GO" id="GO:0004159">
    <property type="term" value="F:dihydropyrimidine dehydrogenase (NAD+) activity"/>
    <property type="evidence" value="ECO:0007669"/>
    <property type="project" value="UniProtKB-EC"/>
</dbReference>
<dbReference type="SUPFAM" id="SSF54862">
    <property type="entry name" value="4Fe-4S ferredoxins"/>
    <property type="match status" value="1"/>
</dbReference>
<dbReference type="InterPro" id="IPR017896">
    <property type="entry name" value="4Fe4S_Fe-S-bd"/>
</dbReference>
<evidence type="ECO:0000259" key="25">
    <source>
        <dbReference type="PROSITE" id="PS51379"/>
    </source>
</evidence>
<evidence type="ECO:0000256" key="6">
    <source>
        <dbReference type="ARBA" id="ARBA00012061"/>
    </source>
</evidence>
<evidence type="ECO:0000256" key="11">
    <source>
        <dbReference type="ARBA" id="ARBA00023002"/>
    </source>
</evidence>
<keyword evidence="10" id="KW-0479">Metal-binding</keyword>
<comment type="function">
    <text evidence="2">Catalyzes the conversion of dihydroorotate to orotate with NAD(+) as electron acceptor.</text>
</comment>
<dbReference type="PANTHER" id="PTHR43073">
    <property type="entry name" value="DIHYDROPYRIMIDINE DEHYDROGENASE [NADP(+)]"/>
    <property type="match status" value="1"/>
</dbReference>
<dbReference type="KEGG" id="ifn:GM661_07040"/>
<organism evidence="26 27">
    <name type="scientific">Iocasia fonsfrigidae</name>
    <dbReference type="NCBI Taxonomy" id="2682810"/>
    <lineage>
        <taxon>Bacteria</taxon>
        <taxon>Bacillati</taxon>
        <taxon>Bacillota</taxon>
        <taxon>Clostridia</taxon>
        <taxon>Halanaerobiales</taxon>
        <taxon>Halanaerobiaceae</taxon>
        <taxon>Iocasia</taxon>
    </lineage>
</organism>
<sequence length="410" mass="44647">MAVKDLSIEFCGIRCENPFFLASSPISSNYEMVSRALDAGWGGLVFKTVGFFVANEVSPRFDQLKKEGRSFIGFKNLEQTSEKGLEENLLEMEKIKRDFPDKILIASIMGQSEEEWNQLAKLMTGVGVDIIECNFSCPQMADNKLGADVGQNPELVKSYTEAVVAGTDLPVLAKMTPNLGSMIPPALAAIEGGARGLAAINTIKSITSVDIEKMAPAPVINGKSSVSGYSGKAIKPIALRFIYELASYPDLYNVPVSGIGGIETWQDALEFILLGARNVQVGTAVMQYGYRIIEDMISGLSYYLASNGFESLEKLLGLALDNIVSADKLDRNFILYPEIDQKKCIGCGRCYISCCDGGHQAISWSKVRQPVVIEEKCVGCHLCNHVCPSGAIKTGKMVFKKALDFKEDII</sequence>
<dbReference type="InterPro" id="IPR013785">
    <property type="entry name" value="Aldolase_TIM"/>
</dbReference>
<evidence type="ECO:0000256" key="16">
    <source>
        <dbReference type="ARBA" id="ARBA00030119"/>
    </source>
</evidence>
<comment type="cofactor">
    <cofactor evidence="1">
        <name>FMN</name>
        <dbReference type="ChEBI" id="CHEBI:58210"/>
    </cofactor>
</comment>
<keyword evidence="9" id="KW-0288">FMN</keyword>
<comment type="catalytic activity">
    <reaction evidence="20">
        <text>5,6-dihydrouracil + NAD(+) = uracil + NADH + H(+)</text>
        <dbReference type="Rhea" id="RHEA:20189"/>
        <dbReference type="ChEBI" id="CHEBI:15378"/>
        <dbReference type="ChEBI" id="CHEBI:15901"/>
        <dbReference type="ChEBI" id="CHEBI:17568"/>
        <dbReference type="ChEBI" id="CHEBI:57540"/>
        <dbReference type="ChEBI" id="CHEBI:57945"/>
        <dbReference type="EC" id="1.3.1.1"/>
    </reaction>
</comment>
<dbReference type="Pfam" id="PF14697">
    <property type="entry name" value="Fer4_21"/>
    <property type="match status" value="1"/>
</dbReference>
<dbReference type="NCBIfam" id="NF006183">
    <property type="entry name" value="PRK08318.1"/>
    <property type="match status" value="1"/>
</dbReference>
<dbReference type="RefSeq" id="WP_407929649.1">
    <property type="nucleotide sequence ID" value="NZ_CP046640.1"/>
</dbReference>
<evidence type="ECO:0000256" key="12">
    <source>
        <dbReference type="ARBA" id="ARBA00023004"/>
    </source>
</evidence>
<evidence type="ECO:0000256" key="14">
    <source>
        <dbReference type="ARBA" id="ARBA00023027"/>
    </source>
</evidence>
<keyword evidence="14" id="KW-0520">NAD</keyword>